<keyword evidence="1" id="KW-0479">Metal-binding</keyword>
<dbReference type="PANTHER" id="PTHR13793:SF107">
    <property type="entry name" value="BROMODOMAIN-CONTAINING PROTEIN HOMOLOG"/>
    <property type="match status" value="1"/>
</dbReference>
<dbReference type="InterPro" id="IPR013083">
    <property type="entry name" value="Znf_RING/FYVE/PHD"/>
</dbReference>
<dbReference type="Pfam" id="PF13831">
    <property type="entry name" value="PHD_2"/>
    <property type="match status" value="1"/>
</dbReference>
<dbReference type="OrthoDB" id="308383at2759"/>
<keyword evidence="3" id="KW-0862">Zinc</keyword>
<dbReference type="STRING" id="554065.E1ZLG9"/>
<dbReference type="InterPro" id="IPR001965">
    <property type="entry name" value="Znf_PHD"/>
</dbReference>
<feature type="non-terminal residue" evidence="7">
    <location>
        <position position="157"/>
    </location>
</feature>
<gene>
    <name evidence="7" type="ORF">CHLNCDRAFT_13462</name>
</gene>
<keyword evidence="8" id="KW-1185">Reference proteome</keyword>
<evidence type="ECO:0000259" key="6">
    <source>
        <dbReference type="PROSITE" id="PS51805"/>
    </source>
</evidence>
<organism evidence="8">
    <name type="scientific">Chlorella variabilis</name>
    <name type="common">Green alga</name>
    <dbReference type="NCBI Taxonomy" id="554065"/>
    <lineage>
        <taxon>Eukaryota</taxon>
        <taxon>Viridiplantae</taxon>
        <taxon>Chlorophyta</taxon>
        <taxon>core chlorophytes</taxon>
        <taxon>Trebouxiophyceae</taxon>
        <taxon>Chlorellales</taxon>
        <taxon>Chlorellaceae</taxon>
        <taxon>Chlorella clade</taxon>
        <taxon>Chlorella</taxon>
    </lineage>
</organism>
<dbReference type="Pfam" id="PF13832">
    <property type="entry name" value="zf-HC5HC2H_2"/>
    <property type="match status" value="1"/>
</dbReference>
<feature type="domain" description="PHD-type" evidence="5">
    <location>
        <begin position="10"/>
        <end position="62"/>
    </location>
</feature>
<dbReference type="eggNOG" id="KOG1080">
    <property type="taxonomic scope" value="Eukaryota"/>
</dbReference>
<dbReference type="PROSITE" id="PS01359">
    <property type="entry name" value="ZF_PHD_1"/>
    <property type="match status" value="1"/>
</dbReference>
<dbReference type="KEGG" id="cvr:CHLNCDRAFT_13462"/>
<evidence type="ECO:0000256" key="2">
    <source>
        <dbReference type="ARBA" id="ARBA00022771"/>
    </source>
</evidence>
<dbReference type="InterPro" id="IPR050701">
    <property type="entry name" value="Histone_Mod_Regulator"/>
</dbReference>
<sequence>YQPIAVRYSGERCCVCDTEADYDFDQLVGCDLCGITVHQSCYGIMELPGPDQMWLCRACELREDGKPAPQCCVCPVVGGALKPTSTRGLWCHSACLQWIPELSVSDVLAQEPIEGVRSIPKERWDLLCCVCKQRMGAKIQCEACFAAYHPLCARVAG</sequence>
<dbReference type="PROSITE" id="PS50016">
    <property type="entry name" value="ZF_PHD_2"/>
    <property type="match status" value="1"/>
</dbReference>
<dbReference type="InterPro" id="IPR034732">
    <property type="entry name" value="EPHD"/>
</dbReference>
<evidence type="ECO:0008006" key="9">
    <source>
        <dbReference type="Google" id="ProtNLM"/>
    </source>
</evidence>
<evidence type="ECO:0000256" key="4">
    <source>
        <dbReference type="PROSITE-ProRule" id="PRU00146"/>
    </source>
</evidence>
<dbReference type="Gene3D" id="3.30.40.10">
    <property type="entry name" value="Zinc/RING finger domain, C3HC4 (zinc finger)"/>
    <property type="match status" value="2"/>
</dbReference>
<keyword evidence="2 4" id="KW-0863">Zinc-finger</keyword>
<dbReference type="SMART" id="SM00249">
    <property type="entry name" value="PHD"/>
    <property type="match status" value="1"/>
</dbReference>
<evidence type="ECO:0000256" key="3">
    <source>
        <dbReference type="ARBA" id="ARBA00022833"/>
    </source>
</evidence>
<evidence type="ECO:0000259" key="5">
    <source>
        <dbReference type="PROSITE" id="PS50016"/>
    </source>
</evidence>
<dbReference type="AlphaFoldDB" id="E1ZLG9"/>
<dbReference type="PROSITE" id="PS51805">
    <property type="entry name" value="EPHD"/>
    <property type="match status" value="1"/>
</dbReference>
<dbReference type="EMBL" id="GL433852">
    <property type="protein sequence ID" value="EFN53401.1"/>
    <property type="molecule type" value="Genomic_DNA"/>
</dbReference>
<name>E1ZLG9_CHLVA</name>
<dbReference type="Proteomes" id="UP000008141">
    <property type="component" value="Unassembled WGS sequence"/>
</dbReference>
<proteinExistence type="predicted"/>
<feature type="domain" description="PHD-type" evidence="6">
    <location>
        <begin position="68"/>
        <end position="157"/>
    </location>
</feature>
<dbReference type="RefSeq" id="XP_005845503.1">
    <property type="nucleotide sequence ID" value="XM_005845441.1"/>
</dbReference>
<accession>E1ZLG9</accession>
<dbReference type="SUPFAM" id="SSF57903">
    <property type="entry name" value="FYVE/PHD zinc finger"/>
    <property type="match status" value="2"/>
</dbReference>
<reference evidence="7 8" key="1">
    <citation type="journal article" date="2010" name="Plant Cell">
        <title>The Chlorella variabilis NC64A genome reveals adaptation to photosymbiosis, coevolution with viruses, and cryptic sex.</title>
        <authorList>
            <person name="Blanc G."/>
            <person name="Duncan G."/>
            <person name="Agarkova I."/>
            <person name="Borodovsky M."/>
            <person name="Gurnon J."/>
            <person name="Kuo A."/>
            <person name="Lindquist E."/>
            <person name="Lucas S."/>
            <person name="Pangilinan J."/>
            <person name="Polle J."/>
            <person name="Salamov A."/>
            <person name="Terry A."/>
            <person name="Yamada T."/>
            <person name="Dunigan D.D."/>
            <person name="Grigoriev I.V."/>
            <person name="Claverie J.M."/>
            <person name="Van Etten J.L."/>
        </authorList>
    </citation>
    <scope>NUCLEOTIDE SEQUENCE [LARGE SCALE GENOMIC DNA]</scope>
    <source>
        <strain evidence="7 8">NC64A</strain>
    </source>
</reference>
<dbReference type="OMA" id="WMTERCA"/>
<protein>
    <recommendedName>
        <fullName evidence="9">PHD-type domain-containing protein</fullName>
    </recommendedName>
</protein>
<evidence type="ECO:0000313" key="7">
    <source>
        <dbReference type="EMBL" id="EFN53401.1"/>
    </source>
</evidence>
<dbReference type="InParanoid" id="E1ZLG9"/>
<dbReference type="GO" id="GO:0006357">
    <property type="term" value="P:regulation of transcription by RNA polymerase II"/>
    <property type="evidence" value="ECO:0007669"/>
    <property type="project" value="TreeGrafter"/>
</dbReference>
<dbReference type="PANTHER" id="PTHR13793">
    <property type="entry name" value="PHD FINGER PROTEINS"/>
    <property type="match status" value="1"/>
</dbReference>
<evidence type="ECO:0000256" key="1">
    <source>
        <dbReference type="ARBA" id="ARBA00022723"/>
    </source>
</evidence>
<dbReference type="InterPro" id="IPR019787">
    <property type="entry name" value="Znf_PHD-finger"/>
</dbReference>
<dbReference type="InterPro" id="IPR011011">
    <property type="entry name" value="Znf_FYVE_PHD"/>
</dbReference>
<evidence type="ECO:0000313" key="8">
    <source>
        <dbReference type="Proteomes" id="UP000008141"/>
    </source>
</evidence>
<dbReference type="InterPro" id="IPR019786">
    <property type="entry name" value="Zinc_finger_PHD-type_CS"/>
</dbReference>
<dbReference type="GeneID" id="17352780"/>
<dbReference type="GO" id="GO:0008270">
    <property type="term" value="F:zinc ion binding"/>
    <property type="evidence" value="ECO:0007669"/>
    <property type="project" value="UniProtKB-KW"/>
</dbReference>
<feature type="non-terminal residue" evidence="7">
    <location>
        <position position="1"/>
    </location>
</feature>